<evidence type="ECO:0000313" key="1">
    <source>
        <dbReference type="EMBL" id="MBD8001564.1"/>
    </source>
</evidence>
<accession>A0ABR8V9X8</accession>
<protein>
    <submittedName>
        <fullName evidence="1">Uncharacterized protein</fullName>
    </submittedName>
</protein>
<comment type="caution">
    <text evidence="1">The sequence shown here is derived from an EMBL/GenBank/DDBJ whole genome shotgun (WGS) entry which is preliminary data.</text>
</comment>
<sequence>MEEVIKEMEEINRLLKERSKELDRRAKFDKEISEEIQSILEKSNKK</sequence>
<name>A0ABR8V9X8_9BACT</name>
<reference evidence="1 2" key="1">
    <citation type="submission" date="2020-08" db="EMBL/GenBank/DDBJ databases">
        <title>A Genomic Blueprint of the Chicken Gut Microbiome.</title>
        <authorList>
            <person name="Gilroy R."/>
            <person name="Ravi A."/>
            <person name="Getino M."/>
            <person name="Pursley I."/>
            <person name="Horton D.L."/>
            <person name="Alikhan N.-F."/>
            <person name="Baker D."/>
            <person name="Gharbi K."/>
            <person name="Hall N."/>
            <person name="Watson M."/>
            <person name="Adriaenssens E.M."/>
            <person name="Foster-Nyarko E."/>
            <person name="Jarju S."/>
            <person name="Secka A."/>
            <person name="Antonio M."/>
            <person name="Oren A."/>
            <person name="Chaudhuri R."/>
            <person name="La Ragione R.M."/>
            <person name="Hildebrand F."/>
            <person name="Pallen M.J."/>
        </authorList>
    </citation>
    <scope>NUCLEOTIDE SEQUENCE [LARGE SCALE GENOMIC DNA]</scope>
    <source>
        <strain evidence="1 2">Sa1YUN3</strain>
    </source>
</reference>
<dbReference type="Proteomes" id="UP000616346">
    <property type="component" value="Unassembled WGS sequence"/>
</dbReference>
<dbReference type="RefSeq" id="WP_191709740.1">
    <property type="nucleotide sequence ID" value="NZ_JACSPQ010000001.1"/>
</dbReference>
<dbReference type="EMBL" id="JACSPQ010000001">
    <property type="protein sequence ID" value="MBD8001564.1"/>
    <property type="molecule type" value="Genomic_DNA"/>
</dbReference>
<gene>
    <name evidence="1" type="ORF">H9626_04930</name>
</gene>
<organism evidence="1 2">
    <name type="scientific">Phocaeicola faecium</name>
    <dbReference type="NCBI Taxonomy" id="2762213"/>
    <lineage>
        <taxon>Bacteria</taxon>
        <taxon>Pseudomonadati</taxon>
        <taxon>Bacteroidota</taxon>
        <taxon>Bacteroidia</taxon>
        <taxon>Bacteroidales</taxon>
        <taxon>Bacteroidaceae</taxon>
        <taxon>Phocaeicola</taxon>
    </lineage>
</organism>
<proteinExistence type="predicted"/>
<keyword evidence="2" id="KW-1185">Reference proteome</keyword>
<evidence type="ECO:0000313" key="2">
    <source>
        <dbReference type="Proteomes" id="UP000616346"/>
    </source>
</evidence>